<dbReference type="EMBL" id="CAJVCE010000014">
    <property type="protein sequence ID" value="CAG7649873.1"/>
    <property type="molecule type" value="Genomic_DNA"/>
</dbReference>
<dbReference type="InterPro" id="IPR013216">
    <property type="entry name" value="Methyltransf_11"/>
</dbReference>
<keyword evidence="4" id="KW-1185">Reference proteome</keyword>
<protein>
    <submittedName>
        <fullName evidence="3">23S rRNA (Guanine(745)-N(1))-methyltransferase</fullName>
        <ecNumber evidence="3">2.1.1.187</ecNumber>
    </submittedName>
</protein>
<dbReference type="Proteomes" id="UP000730618">
    <property type="component" value="Unassembled WGS sequence"/>
</dbReference>
<dbReference type="EC" id="2.1.1.187" evidence="3"/>
<dbReference type="PIRSF" id="PIRSF018249">
    <property type="entry name" value="MyrA_prd"/>
    <property type="match status" value="1"/>
</dbReference>
<gene>
    <name evidence="3" type="primary">rlmA</name>
    <name evidence="3" type="ORF">PAECIP111802_04580</name>
</gene>
<dbReference type="InterPro" id="IPR052939">
    <property type="entry name" value="23S_rRNA_MeTrnsfrase_RlmA"/>
</dbReference>
<evidence type="ECO:0000259" key="1">
    <source>
        <dbReference type="Pfam" id="PF08241"/>
    </source>
</evidence>
<comment type="caution">
    <text evidence="3">The sequence shown here is derived from an EMBL/GenBank/DDBJ whole genome shotgun (WGS) entry which is preliminary data.</text>
</comment>
<dbReference type="PANTHER" id="PTHR43460">
    <property type="entry name" value="METHYLTRANSFERASE"/>
    <property type="match status" value="1"/>
</dbReference>
<reference evidence="3 4" key="1">
    <citation type="submission" date="2021-06" db="EMBL/GenBank/DDBJ databases">
        <authorList>
            <person name="Criscuolo A."/>
        </authorList>
    </citation>
    <scope>NUCLEOTIDE SEQUENCE [LARGE SCALE GENOMIC DNA]</scope>
    <source>
        <strain evidence="4">CIP 111802</strain>
    </source>
</reference>
<dbReference type="InterPro" id="IPR016718">
    <property type="entry name" value="rRNA_m1G-MeTrfase_A_prd"/>
</dbReference>
<dbReference type="Pfam" id="PF08241">
    <property type="entry name" value="Methyltransf_11"/>
    <property type="match status" value="1"/>
</dbReference>
<feature type="domain" description="Methyltransferase type 11" evidence="1">
    <location>
        <begin position="95"/>
        <end position="178"/>
    </location>
</feature>
<keyword evidence="3" id="KW-0808">Transferase</keyword>
<evidence type="ECO:0000313" key="3">
    <source>
        <dbReference type="EMBL" id="CAG7649873.1"/>
    </source>
</evidence>
<keyword evidence="3" id="KW-0489">Methyltransferase</keyword>
<feature type="domain" description="23S rRNA (guanine(745)-N(1))-methyltransferase N-terminal" evidence="2">
    <location>
        <begin position="8"/>
        <end position="51"/>
    </location>
</feature>
<sequence>MAAFSSLFRCPICFLPMHVIERKSLVCAGGHSFDLSRYGYVNFLSRPVKAKYDKQLFASRKILSDNGFFKPLDTYISEQIIQSLQPGIAPVQMIDAGCGEGSRLSSIKALVNSQTTRDITAIGLDIAKEAVAMAARHDPQSIWCVGDLARCPLASEQFQFIINILSPSNYSEFQRMLAQGGIMVKVVPGSHYLRELRELVYGLSPRPYSNSDTQQLFEKHFHLLHKEQLQYAVRLKRSLITHLVRMTPLSWGATDGALQHVLALDFIDLTIDLTILIGQKSNCLKMS</sequence>
<dbReference type="GO" id="GO:0052911">
    <property type="term" value="F:23S rRNA (guanine(745)-N(1))-methyltransferase activity"/>
    <property type="evidence" value="ECO:0007669"/>
    <property type="project" value="UniProtKB-EC"/>
</dbReference>
<proteinExistence type="predicted"/>
<name>A0ABM8VME4_9BACL</name>
<evidence type="ECO:0000259" key="2">
    <source>
        <dbReference type="Pfam" id="PF21302"/>
    </source>
</evidence>
<dbReference type="Pfam" id="PF21302">
    <property type="entry name" value="Zn_ribbon_RlmA"/>
    <property type="match status" value="1"/>
</dbReference>
<organism evidence="3 4">
    <name type="scientific">Paenibacillus allorhizosphaerae</name>
    <dbReference type="NCBI Taxonomy" id="2849866"/>
    <lineage>
        <taxon>Bacteria</taxon>
        <taxon>Bacillati</taxon>
        <taxon>Bacillota</taxon>
        <taxon>Bacilli</taxon>
        <taxon>Bacillales</taxon>
        <taxon>Paenibacillaceae</taxon>
        <taxon>Paenibacillus</taxon>
    </lineage>
</organism>
<accession>A0ABM8VME4</accession>
<dbReference type="InterPro" id="IPR048647">
    <property type="entry name" value="RlmA_N"/>
</dbReference>
<dbReference type="PANTHER" id="PTHR43460:SF1">
    <property type="entry name" value="METHYLTRANSFERASE TYPE 11 DOMAIN-CONTAINING PROTEIN"/>
    <property type="match status" value="1"/>
</dbReference>
<evidence type="ECO:0000313" key="4">
    <source>
        <dbReference type="Proteomes" id="UP000730618"/>
    </source>
</evidence>